<reference evidence="3" key="1">
    <citation type="submission" date="2022-11" db="UniProtKB">
        <authorList>
            <consortium name="WormBaseParasite"/>
        </authorList>
    </citation>
    <scope>IDENTIFICATION</scope>
</reference>
<dbReference type="AlphaFoldDB" id="A0A914WAV4"/>
<evidence type="ECO:0000313" key="3">
    <source>
        <dbReference type="WBParaSite" id="PSAMB.scaffold358size54778.g5064.t1"/>
    </source>
</evidence>
<proteinExistence type="predicted"/>
<feature type="region of interest" description="Disordered" evidence="1">
    <location>
        <begin position="26"/>
        <end position="90"/>
    </location>
</feature>
<evidence type="ECO:0000256" key="1">
    <source>
        <dbReference type="SAM" id="MobiDB-lite"/>
    </source>
</evidence>
<keyword evidence="2" id="KW-1185">Reference proteome</keyword>
<feature type="compositionally biased region" description="Low complexity" evidence="1">
    <location>
        <begin position="124"/>
        <end position="138"/>
    </location>
</feature>
<evidence type="ECO:0000313" key="2">
    <source>
        <dbReference type="Proteomes" id="UP000887566"/>
    </source>
</evidence>
<protein>
    <submittedName>
        <fullName evidence="3">Uncharacterized protein</fullName>
    </submittedName>
</protein>
<dbReference type="WBParaSite" id="PSAMB.scaffold358size54778.g5064.t1">
    <property type="protein sequence ID" value="PSAMB.scaffold358size54778.g5064.t1"/>
    <property type="gene ID" value="PSAMB.scaffold358size54778.g5064"/>
</dbReference>
<accession>A0A914WAV4</accession>
<feature type="compositionally biased region" description="Polar residues" evidence="1">
    <location>
        <begin position="56"/>
        <end position="77"/>
    </location>
</feature>
<name>A0A914WAV4_9BILA</name>
<dbReference type="Proteomes" id="UP000887566">
    <property type="component" value="Unplaced"/>
</dbReference>
<sequence>MERPIKSSISAAISAPKVHRIATFVSPVNRHHRSQMAESPQGTPETPAAPPRLINNRATKVQPTSPAEHLSGTSSWSDAEGLGWGGLSGKRQPAMTVAYRHVRAGSPDAPSPSSFDRIIKVRFSAASATTTAPAALTDRPTDSMKKRQSAGRGRPAN</sequence>
<organism evidence="2 3">
    <name type="scientific">Plectus sambesii</name>
    <dbReference type="NCBI Taxonomy" id="2011161"/>
    <lineage>
        <taxon>Eukaryota</taxon>
        <taxon>Metazoa</taxon>
        <taxon>Ecdysozoa</taxon>
        <taxon>Nematoda</taxon>
        <taxon>Chromadorea</taxon>
        <taxon>Plectida</taxon>
        <taxon>Plectina</taxon>
        <taxon>Plectoidea</taxon>
        <taxon>Plectidae</taxon>
        <taxon>Plectus</taxon>
    </lineage>
</organism>
<feature type="region of interest" description="Disordered" evidence="1">
    <location>
        <begin position="124"/>
        <end position="157"/>
    </location>
</feature>